<accession>A0ABY5I5N5</accession>
<sequence length="123" mass="13397">MKKLLGLLFAGTMLFAGIGTVQALDSQPRGPQLDPVTKTATKDCKVGSLRLFTLKHTARFIPNNLGTACSVQNHSISAINLSSKLQNNVIISKTVSADGFTCNGRGYTLYNSKNRWAFTELEY</sequence>
<keyword evidence="3" id="KW-1185">Reference proteome</keyword>
<evidence type="ECO:0000256" key="1">
    <source>
        <dbReference type="SAM" id="SignalP"/>
    </source>
</evidence>
<dbReference type="RefSeq" id="WP_290142109.1">
    <property type="nucleotide sequence ID" value="NZ_CP101620.1"/>
</dbReference>
<feature type="signal peptide" evidence="1">
    <location>
        <begin position="1"/>
        <end position="23"/>
    </location>
</feature>
<proteinExistence type="predicted"/>
<gene>
    <name evidence="2" type="ORF">NMU03_07870</name>
</gene>
<name>A0ABY5I5N5_9FIRM</name>
<dbReference type="EMBL" id="CP101620">
    <property type="protein sequence ID" value="UTY40669.1"/>
    <property type="molecule type" value="Genomic_DNA"/>
</dbReference>
<evidence type="ECO:0000313" key="2">
    <source>
        <dbReference type="EMBL" id="UTY40669.1"/>
    </source>
</evidence>
<feature type="chain" id="PRO_5045661361" evidence="1">
    <location>
        <begin position="24"/>
        <end position="123"/>
    </location>
</feature>
<dbReference type="Proteomes" id="UP001060112">
    <property type="component" value="Chromosome"/>
</dbReference>
<protein>
    <submittedName>
        <fullName evidence="2">Uncharacterized protein</fullName>
    </submittedName>
</protein>
<keyword evidence="1" id="KW-0732">Signal</keyword>
<reference evidence="2" key="1">
    <citation type="submission" date="2022-07" db="EMBL/GenBank/DDBJ databases">
        <title>Faecal culturing of patients with breast cancer.</title>
        <authorList>
            <person name="Teng N.M.Y."/>
            <person name="Kiu R."/>
            <person name="Evans R."/>
            <person name="Baker D.J."/>
            <person name="Zenner C."/>
            <person name="Robinson S.D."/>
            <person name="Hall L.J."/>
        </authorList>
    </citation>
    <scope>NUCLEOTIDE SEQUENCE</scope>
    <source>
        <strain evidence="2">LH1062</strain>
    </source>
</reference>
<evidence type="ECO:0000313" key="3">
    <source>
        <dbReference type="Proteomes" id="UP001060112"/>
    </source>
</evidence>
<organism evidence="2 3">
    <name type="scientific">Allocoprobacillus halotolerans</name>
    <dbReference type="NCBI Taxonomy" id="2944914"/>
    <lineage>
        <taxon>Bacteria</taxon>
        <taxon>Bacillati</taxon>
        <taxon>Bacillota</taxon>
        <taxon>Erysipelotrichia</taxon>
        <taxon>Erysipelotrichales</taxon>
        <taxon>Erysipelotrichaceae</taxon>
        <taxon>Allocoprobacillus</taxon>
    </lineage>
</organism>